<reference evidence="1 2" key="1">
    <citation type="journal article" date="2015" name="Genome Biol. Evol.">
        <title>Comparative Genomics of a Bacterivorous Green Alga Reveals Evolutionary Causalities and Consequences of Phago-Mixotrophic Mode of Nutrition.</title>
        <authorList>
            <person name="Burns J.A."/>
            <person name="Paasch A."/>
            <person name="Narechania A."/>
            <person name="Kim E."/>
        </authorList>
    </citation>
    <scope>NUCLEOTIDE SEQUENCE [LARGE SCALE GENOMIC DNA]</scope>
    <source>
        <strain evidence="1 2">PLY_AMNH</strain>
    </source>
</reference>
<dbReference type="EMBL" id="LGRX02033094">
    <property type="protein sequence ID" value="KAK3242987.1"/>
    <property type="molecule type" value="Genomic_DNA"/>
</dbReference>
<organism evidence="1 2">
    <name type="scientific">Cymbomonas tetramitiformis</name>
    <dbReference type="NCBI Taxonomy" id="36881"/>
    <lineage>
        <taxon>Eukaryota</taxon>
        <taxon>Viridiplantae</taxon>
        <taxon>Chlorophyta</taxon>
        <taxon>Pyramimonadophyceae</taxon>
        <taxon>Pyramimonadales</taxon>
        <taxon>Pyramimonadaceae</taxon>
        <taxon>Cymbomonas</taxon>
    </lineage>
</organism>
<comment type="caution">
    <text evidence="1">The sequence shown here is derived from an EMBL/GenBank/DDBJ whole genome shotgun (WGS) entry which is preliminary data.</text>
</comment>
<dbReference type="Proteomes" id="UP001190700">
    <property type="component" value="Unassembled WGS sequence"/>
</dbReference>
<sequence length="384" mass="44212">MAFFECKDKLVKYADRHHHELYLVYDPNAFTDKTTGKEVTGHGLWTSVRDHAPFARMALLCDFKDKKIDRWYEVLRDDHPARFVIDIDTSFAMEVKEKVALLRDFILCAKLVMKNRCVNHLPILDDDDNTKFQKLWRITDASNDENTNFHLVLTGLGHLSNHNVEAKKLSNEIACMLMVRRGLIDEYYGYAENCWGFLDARIYSSWHSMRLPLMVGGKLDPEKKRPFIPVDVNFKKNTITEIPHEYENGFADAFPDYMASFVTPDEMKVKLDLSPLSKGNLFAARQAVTPNDRQDGETVATDEDEDEDALLMTTTTETMDLEELRPHLSVHGHTLRDEAIQGLSFAFTYLEDRLTGNCESSYDCTHTFLVFELVQLFDPSLDCV</sequence>
<dbReference type="AlphaFoldDB" id="A0AAE0BUG4"/>
<gene>
    <name evidence="1" type="ORF">CYMTET_47343</name>
</gene>
<proteinExistence type="predicted"/>
<accession>A0AAE0BUG4</accession>
<evidence type="ECO:0000313" key="1">
    <source>
        <dbReference type="EMBL" id="KAK3242987.1"/>
    </source>
</evidence>
<keyword evidence="2" id="KW-1185">Reference proteome</keyword>
<protein>
    <submittedName>
        <fullName evidence="1">Uncharacterized protein</fullName>
    </submittedName>
</protein>
<name>A0AAE0BUG4_9CHLO</name>
<evidence type="ECO:0000313" key="2">
    <source>
        <dbReference type="Proteomes" id="UP001190700"/>
    </source>
</evidence>